<name>A0A0F9D2J5_9ZZZZ</name>
<proteinExistence type="predicted"/>
<dbReference type="AlphaFoldDB" id="A0A0F9D2J5"/>
<sequence>MSSIPETARQVIEWLRQNDPEFMREYLREAVQDAELGDELRPDFIEFPPAPLPDESRDVPILLADGRFKIDATDSDADFFETKITDGTTVRGTKIAGDWEETGDDGTKKIRQVFVPVDELQNEIGDQTGASMSQTFAYRSHLFGSQTVQINAADWRNRIVFYRYAWDNEPTAQQWPNIREGQTYWIDIASGHLTLFTADMGGDTCEVWVDGDNSGVLKVTSVNNGNFGDIITWITASGIGSNPS</sequence>
<organism evidence="1">
    <name type="scientific">marine sediment metagenome</name>
    <dbReference type="NCBI Taxonomy" id="412755"/>
    <lineage>
        <taxon>unclassified sequences</taxon>
        <taxon>metagenomes</taxon>
        <taxon>ecological metagenomes</taxon>
    </lineage>
</organism>
<dbReference type="EMBL" id="LAZR01030659">
    <property type="protein sequence ID" value="KKL55943.1"/>
    <property type="molecule type" value="Genomic_DNA"/>
</dbReference>
<accession>A0A0F9D2J5</accession>
<reference evidence="1" key="1">
    <citation type="journal article" date="2015" name="Nature">
        <title>Complex archaea that bridge the gap between prokaryotes and eukaryotes.</title>
        <authorList>
            <person name="Spang A."/>
            <person name="Saw J.H."/>
            <person name="Jorgensen S.L."/>
            <person name="Zaremba-Niedzwiedzka K."/>
            <person name="Martijn J."/>
            <person name="Lind A.E."/>
            <person name="van Eijk R."/>
            <person name="Schleper C."/>
            <person name="Guy L."/>
            <person name="Ettema T.J."/>
        </authorList>
    </citation>
    <scope>NUCLEOTIDE SEQUENCE</scope>
</reference>
<protein>
    <submittedName>
        <fullName evidence="1">Uncharacterized protein</fullName>
    </submittedName>
</protein>
<gene>
    <name evidence="1" type="ORF">LCGC14_2250360</name>
</gene>
<comment type="caution">
    <text evidence="1">The sequence shown here is derived from an EMBL/GenBank/DDBJ whole genome shotgun (WGS) entry which is preliminary data.</text>
</comment>
<evidence type="ECO:0000313" key="1">
    <source>
        <dbReference type="EMBL" id="KKL55943.1"/>
    </source>
</evidence>